<dbReference type="InterPro" id="IPR000836">
    <property type="entry name" value="PRTase_dom"/>
</dbReference>
<comment type="caution">
    <text evidence="2">The sequence shown here is derived from an EMBL/GenBank/DDBJ whole genome shotgun (WGS) entry which is preliminary data.</text>
</comment>
<evidence type="ECO:0000313" key="2">
    <source>
        <dbReference type="EMBL" id="KKP32028.1"/>
    </source>
</evidence>
<dbReference type="SUPFAM" id="SSF53271">
    <property type="entry name" value="PRTase-like"/>
    <property type="match status" value="1"/>
</dbReference>
<evidence type="ECO:0000256" key="1">
    <source>
        <dbReference type="ARBA" id="ARBA00008007"/>
    </source>
</evidence>
<dbReference type="AlphaFoldDB" id="A0A0F9YLA0"/>
<keyword evidence="2" id="KW-0328">Glycosyltransferase</keyword>
<dbReference type="Proteomes" id="UP000034803">
    <property type="component" value="Unassembled WGS sequence"/>
</dbReference>
<gene>
    <name evidence="2" type="ORF">UR21_C0003G0061</name>
</gene>
<reference evidence="2 3" key="1">
    <citation type="journal article" date="2015" name="Nature">
        <title>rRNA introns, odd ribosomes, and small enigmatic genomes across a large radiation of phyla.</title>
        <authorList>
            <person name="Brown C.T."/>
            <person name="Hug L.A."/>
            <person name="Thomas B.C."/>
            <person name="Sharon I."/>
            <person name="Castelle C.J."/>
            <person name="Singh A."/>
            <person name="Wilkins M.J."/>
            <person name="Williams K.H."/>
            <person name="Banfield J.F."/>
        </authorList>
    </citation>
    <scope>NUCLEOTIDE SEQUENCE [LARGE SCALE GENOMIC DNA]</scope>
</reference>
<keyword evidence="2" id="KW-0808">Transferase</keyword>
<dbReference type="InterPro" id="IPR051910">
    <property type="entry name" value="ComF/GntX_DNA_util-trans"/>
</dbReference>
<dbReference type="InterPro" id="IPR029057">
    <property type="entry name" value="PRTase-like"/>
</dbReference>
<dbReference type="PANTHER" id="PTHR47505">
    <property type="entry name" value="DNA UTILIZATION PROTEIN YHGH"/>
    <property type="match status" value="1"/>
</dbReference>
<proteinExistence type="inferred from homology"/>
<accession>A0A0F9YLA0</accession>
<sequence length="201" mass="22785">MDLINFLFPKECLECKDTGRYICSNCVQKVRVGGLVEIGNLKVYSVWKYEGVIRKAIISLKYKFATEIAEELTVNISNYLPLKSKSYILAPIPMHWHKKNIRGFNQTEIIGEKLAKIMDWKYIPNLLLKKSKSLPQVGLKSEVRRENLSGVFEINSEIKISKTSKILLFDDVLTTGSTIVEATKVLKSSGFNNIIGLTIAR</sequence>
<protein>
    <submittedName>
        <fullName evidence="2">Phosphoribosyltransferase</fullName>
    </submittedName>
</protein>
<comment type="similarity">
    <text evidence="1">Belongs to the ComF/GntX family.</text>
</comment>
<evidence type="ECO:0000313" key="3">
    <source>
        <dbReference type="Proteomes" id="UP000034803"/>
    </source>
</evidence>
<name>A0A0F9YLA0_9BACT</name>
<organism evidence="2 3">
    <name type="scientific">Candidatus Woesebacteria bacterium GW2011_GWC2_31_9</name>
    <dbReference type="NCBI Taxonomy" id="1618586"/>
    <lineage>
        <taxon>Bacteria</taxon>
        <taxon>Candidatus Woeseibacteriota</taxon>
    </lineage>
</organism>
<dbReference type="EMBL" id="LBOI01000003">
    <property type="protein sequence ID" value="KKP32028.1"/>
    <property type="molecule type" value="Genomic_DNA"/>
</dbReference>
<dbReference type="GO" id="GO:0016757">
    <property type="term" value="F:glycosyltransferase activity"/>
    <property type="evidence" value="ECO:0007669"/>
    <property type="project" value="UniProtKB-KW"/>
</dbReference>
<dbReference type="PANTHER" id="PTHR47505:SF1">
    <property type="entry name" value="DNA UTILIZATION PROTEIN YHGH"/>
    <property type="match status" value="1"/>
</dbReference>
<dbReference type="CDD" id="cd06223">
    <property type="entry name" value="PRTases_typeI"/>
    <property type="match status" value="1"/>
</dbReference>
<dbReference type="Gene3D" id="3.40.50.2020">
    <property type="match status" value="1"/>
</dbReference>